<dbReference type="GO" id="GO:0005737">
    <property type="term" value="C:cytoplasm"/>
    <property type="evidence" value="ECO:0007669"/>
    <property type="project" value="InterPro"/>
</dbReference>
<dbReference type="InterPro" id="IPR040079">
    <property type="entry name" value="Glutathione_S-Trfase"/>
</dbReference>
<name>A0A2C5ZRW8_9HYPO</name>
<dbReference type="InterPro" id="IPR036282">
    <property type="entry name" value="Glutathione-S-Trfase_C_sf"/>
</dbReference>
<dbReference type="InterPro" id="IPR050983">
    <property type="entry name" value="GST_Omega/HSP26"/>
</dbReference>
<dbReference type="InterPro" id="IPR004045">
    <property type="entry name" value="Glutathione_S-Trfase_N"/>
</dbReference>
<keyword evidence="2" id="KW-0560">Oxidoreductase</keyword>
<evidence type="ECO:0000259" key="4">
    <source>
        <dbReference type="PROSITE" id="PS50405"/>
    </source>
</evidence>
<proteinExistence type="inferred from homology"/>
<feature type="domain" description="GST N-terminal" evidence="3">
    <location>
        <begin position="31"/>
        <end position="110"/>
    </location>
</feature>
<dbReference type="InterPro" id="IPR036249">
    <property type="entry name" value="Thioredoxin-like_sf"/>
</dbReference>
<evidence type="ECO:0000259" key="3">
    <source>
        <dbReference type="PROSITE" id="PS50404"/>
    </source>
</evidence>
<dbReference type="PROSITE" id="PS50405">
    <property type="entry name" value="GST_CTER"/>
    <property type="match status" value="1"/>
</dbReference>
<feature type="domain" description="GST C-terminal" evidence="4">
    <location>
        <begin position="115"/>
        <end position="253"/>
    </location>
</feature>
<dbReference type="Gene3D" id="3.40.30.10">
    <property type="entry name" value="Glutaredoxin"/>
    <property type="match status" value="1"/>
</dbReference>
<dbReference type="OrthoDB" id="4951845at2759"/>
<dbReference type="InterPro" id="IPR005442">
    <property type="entry name" value="GST_omega"/>
</dbReference>
<dbReference type="PROSITE" id="PS50404">
    <property type="entry name" value="GST_NTER"/>
    <property type="match status" value="1"/>
</dbReference>
<dbReference type="SUPFAM" id="SSF47616">
    <property type="entry name" value="GST C-terminal domain-like"/>
    <property type="match status" value="1"/>
</dbReference>
<evidence type="ECO:0000313" key="5">
    <source>
        <dbReference type="EMBL" id="PHH82580.1"/>
    </source>
</evidence>
<dbReference type="Pfam" id="PF13417">
    <property type="entry name" value="GST_N_3"/>
    <property type="match status" value="1"/>
</dbReference>
<evidence type="ECO:0000313" key="6">
    <source>
        <dbReference type="Proteomes" id="UP000224854"/>
    </source>
</evidence>
<evidence type="ECO:0000256" key="2">
    <source>
        <dbReference type="ARBA" id="ARBA00023002"/>
    </source>
</evidence>
<keyword evidence="6" id="KW-1185">Reference proteome</keyword>
<dbReference type="CDD" id="cd00570">
    <property type="entry name" value="GST_N_family"/>
    <property type="match status" value="1"/>
</dbReference>
<comment type="caution">
    <text evidence="5">The sequence shown here is derived from an EMBL/GenBank/DDBJ whole genome shotgun (WGS) entry which is preliminary data.</text>
</comment>
<accession>A0A2C5ZRW8</accession>
<dbReference type="SFLD" id="SFLDS00019">
    <property type="entry name" value="Glutathione_Transferase_(cytos"/>
    <property type="match status" value="1"/>
</dbReference>
<reference evidence="5 6" key="1">
    <citation type="submission" date="2017-06" db="EMBL/GenBank/DDBJ databases">
        <title>Ant-infecting Ophiocordyceps genomes reveal a high diversity of potential behavioral manipulation genes and a possible major role for enterotoxins.</title>
        <authorList>
            <person name="De Bekker C."/>
            <person name="Evans H.C."/>
            <person name="Brachmann A."/>
            <person name="Hughes D.P."/>
        </authorList>
    </citation>
    <scope>NUCLEOTIDE SEQUENCE [LARGE SCALE GENOMIC DNA]</scope>
    <source>
        <strain evidence="5 6">1348a</strain>
    </source>
</reference>
<evidence type="ECO:0000256" key="1">
    <source>
        <dbReference type="ARBA" id="ARBA00007409"/>
    </source>
</evidence>
<dbReference type="CDD" id="cd00299">
    <property type="entry name" value="GST_C_family"/>
    <property type="match status" value="1"/>
</dbReference>
<dbReference type="GO" id="GO:0004364">
    <property type="term" value="F:glutathione transferase activity"/>
    <property type="evidence" value="ECO:0007669"/>
    <property type="project" value="InterPro"/>
</dbReference>
<dbReference type="SUPFAM" id="SSF52833">
    <property type="entry name" value="Thioredoxin-like"/>
    <property type="match status" value="1"/>
</dbReference>
<dbReference type="InterPro" id="IPR010987">
    <property type="entry name" value="Glutathione-S-Trfase_C-like"/>
</dbReference>
<protein>
    <recommendedName>
        <fullName evidence="7">GST N-terminal domain-containing protein</fullName>
    </recommendedName>
</protein>
<dbReference type="Gene3D" id="1.20.1050.10">
    <property type="match status" value="1"/>
</dbReference>
<comment type="similarity">
    <text evidence="1">Belongs to the GST superfamily.</text>
</comment>
<dbReference type="Proteomes" id="UP000224854">
    <property type="component" value="Unassembled WGS sequence"/>
</dbReference>
<dbReference type="PRINTS" id="PR01625">
    <property type="entry name" value="GSTRNSFRASEO"/>
</dbReference>
<dbReference type="GO" id="GO:0045174">
    <property type="term" value="F:glutathione dehydrogenase (ascorbate) activity"/>
    <property type="evidence" value="ECO:0007669"/>
    <property type="project" value="UniProtKB-ARBA"/>
</dbReference>
<dbReference type="SFLD" id="SFLDG00358">
    <property type="entry name" value="Main_(cytGST)"/>
    <property type="match status" value="1"/>
</dbReference>
<dbReference type="PANTHER" id="PTHR43968:SF13">
    <property type="entry name" value="GLUTATHIONE TRANSFERASE OMEGA-1"/>
    <property type="match status" value="1"/>
</dbReference>
<dbReference type="AlphaFoldDB" id="A0A2C5ZRW8"/>
<dbReference type="PANTHER" id="PTHR43968">
    <property type="match status" value="1"/>
</dbReference>
<organism evidence="5 6">
    <name type="scientific">Ophiocordyceps australis</name>
    <dbReference type="NCBI Taxonomy" id="1399860"/>
    <lineage>
        <taxon>Eukaryota</taxon>
        <taxon>Fungi</taxon>
        <taxon>Dikarya</taxon>
        <taxon>Ascomycota</taxon>
        <taxon>Pezizomycotina</taxon>
        <taxon>Sordariomycetes</taxon>
        <taxon>Hypocreomycetidae</taxon>
        <taxon>Hypocreales</taxon>
        <taxon>Ophiocordycipitaceae</taxon>
        <taxon>Ophiocordyceps</taxon>
    </lineage>
</organism>
<dbReference type="EMBL" id="NJEU01000051">
    <property type="protein sequence ID" value="PHH82580.1"/>
    <property type="molecule type" value="Genomic_DNA"/>
</dbReference>
<sequence length="273" mass="30780">MTTLMAHVDTSIPSQPTGAAAHLAARHAGHHGLKLYGGWFCPFVQRAWITLCEKKIAHQYIDMNPYRKQDEFLRMNPRGLVPTLMVPGHGALFESSIICEYLDHCYPEPPLLPSQPYAKARARLLIDHVSSRIVPAFYKLLQHTPTKPYSLDQARHELHGHLCYLVQQMDSAGPWALGSSLSLVDISLAPWAKRLWLIDHYKEGGVGIPAEGDAADDAVWRRWRTWLEAIVSRQSVKDTWSDDASYIEAYKRYAQDTTGSLVGQATRKGERLP</sequence>
<dbReference type="Pfam" id="PF13410">
    <property type="entry name" value="GST_C_2"/>
    <property type="match status" value="1"/>
</dbReference>
<gene>
    <name evidence="5" type="ORF">CDD82_5505</name>
</gene>
<evidence type="ECO:0008006" key="7">
    <source>
        <dbReference type="Google" id="ProtNLM"/>
    </source>
</evidence>